<dbReference type="PANTHER" id="PTHR33992">
    <property type="entry name" value="RIBONUCLEASE P PROTEIN COMPONENT"/>
    <property type="match status" value="1"/>
</dbReference>
<dbReference type="GO" id="GO:0000049">
    <property type="term" value="F:tRNA binding"/>
    <property type="evidence" value="ECO:0007669"/>
    <property type="project" value="InterPro"/>
</dbReference>
<evidence type="ECO:0000256" key="1">
    <source>
        <dbReference type="ARBA" id="ARBA00002663"/>
    </source>
</evidence>
<evidence type="ECO:0000313" key="9">
    <source>
        <dbReference type="Proteomes" id="UP000178222"/>
    </source>
</evidence>
<dbReference type="InterPro" id="IPR000100">
    <property type="entry name" value="RNase_P"/>
</dbReference>
<evidence type="ECO:0000256" key="2">
    <source>
        <dbReference type="ARBA" id="ARBA00022694"/>
    </source>
</evidence>
<dbReference type="InterPro" id="IPR020568">
    <property type="entry name" value="Ribosomal_Su5_D2-typ_SF"/>
</dbReference>
<dbReference type="NCBIfam" id="TIGR00188">
    <property type="entry name" value="rnpA"/>
    <property type="match status" value="1"/>
</dbReference>
<dbReference type="Gene3D" id="3.30.230.10">
    <property type="match status" value="1"/>
</dbReference>
<dbReference type="GO" id="GO:0042781">
    <property type="term" value="F:3'-tRNA processing endoribonuclease activity"/>
    <property type="evidence" value="ECO:0007669"/>
    <property type="project" value="TreeGrafter"/>
</dbReference>
<keyword evidence="5" id="KW-0378">Hydrolase</keyword>
<evidence type="ECO:0000256" key="5">
    <source>
        <dbReference type="ARBA" id="ARBA00022801"/>
    </source>
</evidence>
<name>A0A1G2RTR6_9BACT</name>
<dbReference type="EMBL" id="MHUL01000037">
    <property type="protein sequence ID" value="OHA76233.1"/>
    <property type="molecule type" value="Genomic_DNA"/>
</dbReference>
<dbReference type="InterPro" id="IPR014721">
    <property type="entry name" value="Ribsml_uS5_D2-typ_fold_subgr"/>
</dbReference>
<dbReference type="PROSITE" id="PS00648">
    <property type="entry name" value="RIBONUCLEASE_P"/>
    <property type="match status" value="1"/>
</dbReference>
<evidence type="ECO:0000256" key="6">
    <source>
        <dbReference type="ARBA" id="ARBA00022884"/>
    </source>
</evidence>
<dbReference type="GO" id="GO:0004526">
    <property type="term" value="F:ribonuclease P activity"/>
    <property type="evidence" value="ECO:0007669"/>
    <property type="project" value="UniProtKB-UniRule"/>
</dbReference>
<organism evidence="8 9">
    <name type="scientific">Candidatus Wildermuthbacteria bacterium RIFCSPLOWO2_02_FULL_47_9c</name>
    <dbReference type="NCBI Taxonomy" id="1802466"/>
    <lineage>
        <taxon>Bacteria</taxon>
        <taxon>Candidatus Wildermuthiibacteriota</taxon>
    </lineage>
</organism>
<evidence type="ECO:0000313" key="8">
    <source>
        <dbReference type="EMBL" id="OHA76233.1"/>
    </source>
</evidence>
<keyword evidence="6" id="KW-0694">RNA-binding</keyword>
<protein>
    <recommendedName>
        <fullName evidence="7">Ribonuclease P protein component</fullName>
        <ecNumber evidence="7">3.1.26.5</ecNumber>
    </recommendedName>
</protein>
<keyword evidence="2" id="KW-0819">tRNA processing</keyword>
<reference evidence="8 9" key="1">
    <citation type="journal article" date="2016" name="Nat. Commun.">
        <title>Thousands of microbial genomes shed light on interconnected biogeochemical processes in an aquifer system.</title>
        <authorList>
            <person name="Anantharaman K."/>
            <person name="Brown C.T."/>
            <person name="Hug L.A."/>
            <person name="Sharon I."/>
            <person name="Castelle C.J."/>
            <person name="Probst A.J."/>
            <person name="Thomas B.C."/>
            <person name="Singh A."/>
            <person name="Wilkins M.J."/>
            <person name="Karaoz U."/>
            <person name="Brodie E.L."/>
            <person name="Williams K.H."/>
            <person name="Hubbard S.S."/>
            <person name="Banfield J.F."/>
        </authorList>
    </citation>
    <scope>NUCLEOTIDE SEQUENCE [LARGE SCALE GENOMIC DNA]</scope>
</reference>
<dbReference type="InterPro" id="IPR020539">
    <property type="entry name" value="RNase_P_CS"/>
</dbReference>
<gene>
    <name evidence="8" type="ORF">A3J30_01735</name>
</gene>
<evidence type="ECO:0000256" key="3">
    <source>
        <dbReference type="ARBA" id="ARBA00022722"/>
    </source>
</evidence>
<dbReference type="GO" id="GO:0030677">
    <property type="term" value="C:ribonuclease P complex"/>
    <property type="evidence" value="ECO:0007669"/>
    <property type="project" value="TreeGrafter"/>
</dbReference>
<proteinExistence type="predicted"/>
<comment type="caution">
    <text evidence="8">The sequence shown here is derived from an EMBL/GenBank/DDBJ whole genome shotgun (WGS) entry which is preliminary data.</text>
</comment>
<dbReference type="Pfam" id="PF00825">
    <property type="entry name" value="Ribonuclease_P"/>
    <property type="match status" value="1"/>
</dbReference>
<evidence type="ECO:0000256" key="4">
    <source>
        <dbReference type="ARBA" id="ARBA00022759"/>
    </source>
</evidence>
<dbReference type="Proteomes" id="UP000178222">
    <property type="component" value="Unassembled WGS sequence"/>
</dbReference>
<evidence type="ECO:0000256" key="7">
    <source>
        <dbReference type="NCBIfam" id="TIGR00188"/>
    </source>
</evidence>
<dbReference type="PANTHER" id="PTHR33992:SF1">
    <property type="entry name" value="RIBONUCLEASE P PROTEIN COMPONENT"/>
    <property type="match status" value="1"/>
</dbReference>
<accession>A0A1G2RTR6</accession>
<keyword evidence="3" id="KW-0540">Nuclease</keyword>
<dbReference type="SUPFAM" id="SSF54211">
    <property type="entry name" value="Ribosomal protein S5 domain 2-like"/>
    <property type="match status" value="1"/>
</dbReference>
<keyword evidence="4" id="KW-0255">Endonuclease</keyword>
<dbReference type="AlphaFoldDB" id="A0A1G2RTR6"/>
<sequence>MTREDGLLLKIENGAQAARPQIKIVVSKKVAKRAVERNRIRRVLRDAAKKELGSAEQGRDFVLIALPGLDLKGARETVRHLFLKASRQ</sequence>
<comment type="function">
    <text evidence="1">RNaseP catalyzes the removal of the 5'-leader sequence from pre-tRNA to produce the mature 5'-terminus. It can also cleave other RNA substrates such as 4.5S RNA. The protein component plays an auxiliary but essential role in vivo by binding to the 5'-leader sequence and broadening the substrate specificity of the ribozyme.</text>
</comment>
<dbReference type="EC" id="3.1.26.5" evidence="7"/>